<dbReference type="Gene3D" id="2.50.20.10">
    <property type="entry name" value="Lipoprotein localisation LolA/LolB/LppX"/>
    <property type="match status" value="1"/>
</dbReference>
<organism evidence="3 4">
    <name type="scientific">Desulfoluna limicola</name>
    <dbReference type="NCBI Taxonomy" id="2810562"/>
    <lineage>
        <taxon>Bacteria</taxon>
        <taxon>Pseudomonadati</taxon>
        <taxon>Thermodesulfobacteriota</taxon>
        <taxon>Desulfobacteria</taxon>
        <taxon>Desulfobacterales</taxon>
        <taxon>Desulfolunaceae</taxon>
        <taxon>Desulfoluna</taxon>
    </lineage>
</organism>
<dbReference type="RefSeq" id="WP_236889631.1">
    <property type="nucleotide sequence ID" value="NZ_AP024488.1"/>
</dbReference>
<dbReference type="PANTHER" id="PTHR35869">
    <property type="entry name" value="OUTER-MEMBRANE LIPOPROTEIN CARRIER PROTEIN"/>
    <property type="match status" value="1"/>
</dbReference>
<evidence type="ECO:0000256" key="1">
    <source>
        <dbReference type="ARBA" id="ARBA00022729"/>
    </source>
</evidence>
<accession>A0ABN6F7B0</accession>
<keyword evidence="1 2" id="KW-0732">Signal</keyword>
<dbReference type="EMBL" id="AP024488">
    <property type="protein sequence ID" value="BCS98224.1"/>
    <property type="molecule type" value="Genomic_DNA"/>
</dbReference>
<feature type="chain" id="PRO_5047199318" description="Outer membrane lipoprotein carrier protein LolA" evidence="2">
    <location>
        <begin position="26"/>
        <end position="221"/>
    </location>
</feature>
<dbReference type="Pfam" id="PF03548">
    <property type="entry name" value="LolA"/>
    <property type="match status" value="1"/>
</dbReference>
<evidence type="ECO:0000256" key="2">
    <source>
        <dbReference type="SAM" id="SignalP"/>
    </source>
</evidence>
<feature type="signal peptide" evidence="2">
    <location>
        <begin position="1"/>
        <end position="25"/>
    </location>
</feature>
<evidence type="ECO:0000313" key="4">
    <source>
        <dbReference type="Proteomes" id="UP001320148"/>
    </source>
</evidence>
<reference evidence="3 4" key="1">
    <citation type="submission" date="2021-02" db="EMBL/GenBank/DDBJ databases">
        <title>Complete genome of Desulfoluna sp. strain ASN36.</title>
        <authorList>
            <person name="Takahashi A."/>
            <person name="Kojima H."/>
            <person name="Fukui M."/>
        </authorList>
    </citation>
    <scope>NUCLEOTIDE SEQUENCE [LARGE SCALE GENOMIC DNA]</scope>
    <source>
        <strain evidence="3 4">ASN36</strain>
    </source>
</reference>
<proteinExistence type="predicted"/>
<dbReference type="PROSITE" id="PS51257">
    <property type="entry name" value="PROKAR_LIPOPROTEIN"/>
    <property type="match status" value="1"/>
</dbReference>
<keyword evidence="4" id="KW-1185">Reference proteome</keyword>
<sequence length="221" mass="24289">MTQSRPRQALSLLFLLFFLACSATARGESPGLDADTLLKKVETRVGAEGFSARFFQESPLQAIGIVETAEGQVWFRKPNRVRWEYETPDRLHYITDGETLWIHSIDDGQVWTGSADTFFGKGGGARFLADVTTVAERFTTATPVLADGAYRLALTPKNPEDAFARVELSIDAATFDITRVVSTAKTGEETTLTFSGFVRTKPGLSRFVFEIPEGALVSPLE</sequence>
<name>A0ABN6F7B0_9BACT</name>
<dbReference type="InterPro" id="IPR029046">
    <property type="entry name" value="LolA/LolB/LppX"/>
</dbReference>
<dbReference type="Proteomes" id="UP001320148">
    <property type="component" value="Chromosome"/>
</dbReference>
<dbReference type="CDD" id="cd16325">
    <property type="entry name" value="LolA"/>
    <property type="match status" value="1"/>
</dbReference>
<evidence type="ECO:0000313" key="3">
    <source>
        <dbReference type="EMBL" id="BCS98224.1"/>
    </source>
</evidence>
<dbReference type="PANTHER" id="PTHR35869:SF1">
    <property type="entry name" value="OUTER-MEMBRANE LIPOPROTEIN CARRIER PROTEIN"/>
    <property type="match status" value="1"/>
</dbReference>
<gene>
    <name evidence="3" type="ORF">DSLASN_38560</name>
</gene>
<protein>
    <recommendedName>
        <fullName evidence="5">Outer membrane lipoprotein carrier protein LolA</fullName>
    </recommendedName>
</protein>
<dbReference type="InterPro" id="IPR004564">
    <property type="entry name" value="OM_lipoprot_carrier_LolA-like"/>
</dbReference>
<evidence type="ECO:0008006" key="5">
    <source>
        <dbReference type="Google" id="ProtNLM"/>
    </source>
</evidence>
<dbReference type="SUPFAM" id="SSF89392">
    <property type="entry name" value="Prokaryotic lipoproteins and lipoprotein localization factors"/>
    <property type="match status" value="1"/>
</dbReference>